<accession>A0AAD7GBD8</accession>
<proteinExistence type="predicted"/>
<evidence type="ECO:0000256" key="1">
    <source>
        <dbReference type="SAM" id="MobiDB-lite"/>
    </source>
</evidence>
<evidence type="ECO:0000313" key="2">
    <source>
        <dbReference type="EMBL" id="KAJ7673393.1"/>
    </source>
</evidence>
<organism evidence="2 3">
    <name type="scientific">Mycena rosella</name>
    <name type="common">Pink bonnet</name>
    <name type="synonym">Agaricus rosellus</name>
    <dbReference type="NCBI Taxonomy" id="1033263"/>
    <lineage>
        <taxon>Eukaryota</taxon>
        <taxon>Fungi</taxon>
        <taxon>Dikarya</taxon>
        <taxon>Basidiomycota</taxon>
        <taxon>Agaricomycotina</taxon>
        <taxon>Agaricomycetes</taxon>
        <taxon>Agaricomycetidae</taxon>
        <taxon>Agaricales</taxon>
        <taxon>Marasmiineae</taxon>
        <taxon>Mycenaceae</taxon>
        <taxon>Mycena</taxon>
    </lineage>
</organism>
<dbReference type="Proteomes" id="UP001221757">
    <property type="component" value="Unassembled WGS sequence"/>
</dbReference>
<name>A0AAD7GBD8_MYCRO</name>
<feature type="region of interest" description="Disordered" evidence="1">
    <location>
        <begin position="71"/>
        <end position="90"/>
    </location>
</feature>
<gene>
    <name evidence="2" type="ORF">B0H17DRAFT_1140990</name>
</gene>
<dbReference type="EMBL" id="JARKIE010000163">
    <property type="protein sequence ID" value="KAJ7673393.1"/>
    <property type="molecule type" value="Genomic_DNA"/>
</dbReference>
<feature type="region of interest" description="Disordered" evidence="1">
    <location>
        <begin position="389"/>
        <end position="422"/>
    </location>
</feature>
<evidence type="ECO:0000313" key="3">
    <source>
        <dbReference type="Proteomes" id="UP001221757"/>
    </source>
</evidence>
<keyword evidence="3" id="KW-1185">Reference proteome</keyword>
<comment type="caution">
    <text evidence="2">The sequence shown here is derived from an EMBL/GenBank/DDBJ whole genome shotgun (WGS) entry which is preliminary data.</text>
</comment>
<reference evidence="2" key="1">
    <citation type="submission" date="2023-03" db="EMBL/GenBank/DDBJ databases">
        <title>Massive genome expansion in bonnet fungi (Mycena s.s.) driven by repeated elements and novel gene families across ecological guilds.</title>
        <authorList>
            <consortium name="Lawrence Berkeley National Laboratory"/>
            <person name="Harder C.B."/>
            <person name="Miyauchi S."/>
            <person name="Viragh M."/>
            <person name="Kuo A."/>
            <person name="Thoen E."/>
            <person name="Andreopoulos B."/>
            <person name="Lu D."/>
            <person name="Skrede I."/>
            <person name="Drula E."/>
            <person name="Henrissat B."/>
            <person name="Morin E."/>
            <person name="Kohler A."/>
            <person name="Barry K."/>
            <person name="LaButti K."/>
            <person name="Morin E."/>
            <person name="Salamov A."/>
            <person name="Lipzen A."/>
            <person name="Mereny Z."/>
            <person name="Hegedus B."/>
            <person name="Baldrian P."/>
            <person name="Stursova M."/>
            <person name="Weitz H."/>
            <person name="Taylor A."/>
            <person name="Grigoriev I.V."/>
            <person name="Nagy L.G."/>
            <person name="Martin F."/>
            <person name="Kauserud H."/>
        </authorList>
    </citation>
    <scope>NUCLEOTIDE SEQUENCE</scope>
    <source>
        <strain evidence="2">CBHHK067</strain>
    </source>
</reference>
<sequence>MDASGVSGSYTWRGISEKVVGAVTHEIQPLHSKTHRTKWMLDMSEWKFGMGRNVQKAKEIDAVQSSAIPAANRRSASARETQSVATRIKRRSAPNPICNLNLDTCYEGEKTNTASGIKRTEYASPITSRARARAKAAMGAQEKRGRQGTGIAAIEGRQKDGEDTAHHAPRIHERYGRIWGAARTAAGAASVNGAVLGIESTYRGSGDVKRTRVTPLTMPRVSASAKANTGAAGMVAGVASGAYRVAEGVKSTGQMCPMISCACGRDAAGTGAAGAAGATEAIKRVVLGTQGAHRLASDVKREEGCHQACPVHTEGLPRVQRRRERQQGGGIETGGARLPSLVCAREGHQTRGSTIELQMRELWGRAPAGGPARQSYSVLRILARTAPSTGLKGVGTAGAPPPAGERRRARTSDMLVTSQSWI</sequence>
<protein>
    <submittedName>
        <fullName evidence="2">Uncharacterized protein</fullName>
    </submittedName>
</protein>
<feature type="compositionally biased region" description="Polar residues" evidence="1">
    <location>
        <begin position="74"/>
        <end position="85"/>
    </location>
</feature>
<dbReference type="AlphaFoldDB" id="A0AAD7GBD8"/>